<reference evidence="1 2" key="1">
    <citation type="submission" date="2024-09" db="EMBL/GenBank/DDBJ databases">
        <authorList>
            <person name="Sun Q."/>
            <person name="Mori K."/>
        </authorList>
    </citation>
    <scope>NUCLEOTIDE SEQUENCE [LARGE SCALE GENOMIC DNA]</scope>
    <source>
        <strain evidence="1 2">CICC 10874</strain>
    </source>
</reference>
<keyword evidence="2" id="KW-1185">Reference proteome</keyword>
<dbReference type="Proteomes" id="UP001589793">
    <property type="component" value="Unassembled WGS sequence"/>
</dbReference>
<proteinExistence type="predicted"/>
<dbReference type="EMBL" id="JBHLSV010000005">
    <property type="protein sequence ID" value="MFC0673528.1"/>
    <property type="molecule type" value="Genomic_DNA"/>
</dbReference>
<evidence type="ECO:0000313" key="1">
    <source>
        <dbReference type="EMBL" id="MFC0673528.1"/>
    </source>
</evidence>
<gene>
    <name evidence="1" type="ORF">ACFFF6_06120</name>
</gene>
<evidence type="ECO:0000313" key="2">
    <source>
        <dbReference type="Proteomes" id="UP001589793"/>
    </source>
</evidence>
<organism evidence="1 2">
    <name type="scientific">Brachybacterium hainanense</name>
    <dbReference type="NCBI Taxonomy" id="1541174"/>
    <lineage>
        <taxon>Bacteria</taxon>
        <taxon>Bacillati</taxon>
        <taxon>Actinomycetota</taxon>
        <taxon>Actinomycetes</taxon>
        <taxon>Micrococcales</taxon>
        <taxon>Dermabacteraceae</taxon>
        <taxon>Brachybacterium</taxon>
    </lineage>
</organism>
<accession>A0ABV6RCB8</accession>
<comment type="caution">
    <text evidence="1">The sequence shown here is derived from an EMBL/GenBank/DDBJ whole genome shotgun (WGS) entry which is preliminary data.</text>
</comment>
<dbReference type="RefSeq" id="WP_376979163.1">
    <property type="nucleotide sequence ID" value="NZ_JBHLSV010000005.1"/>
</dbReference>
<protein>
    <submittedName>
        <fullName evidence="1">Uncharacterized protein</fullName>
    </submittedName>
</protein>
<sequence>MSADDHLPTQLFPIMTPIACTECGKTMPVKTIAWIPGWGQIAHWDPACPEAGDDWEDA</sequence>
<name>A0ABV6RCB8_9MICO</name>